<organism evidence="10 11">
    <name type="scientific">Musa troglodytarum</name>
    <name type="common">fe'i banana</name>
    <dbReference type="NCBI Taxonomy" id="320322"/>
    <lineage>
        <taxon>Eukaryota</taxon>
        <taxon>Viridiplantae</taxon>
        <taxon>Streptophyta</taxon>
        <taxon>Embryophyta</taxon>
        <taxon>Tracheophyta</taxon>
        <taxon>Spermatophyta</taxon>
        <taxon>Magnoliopsida</taxon>
        <taxon>Liliopsida</taxon>
        <taxon>Zingiberales</taxon>
        <taxon>Musaceae</taxon>
        <taxon>Musa</taxon>
    </lineage>
</organism>
<dbReference type="InterPro" id="IPR011333">
    <property type="entry name" value="SKP1/BTB/POZ_sf"/>
</dbReference>
<reference evidence="10" key="1">
    <citation type="submission" date="2022-05" db="EMBL/GenBank/DDBJ databases">
        <title>The Musa troglodytarum L. genome provides insights into the mechanism of non-climacteric behaviour and enrichment of carotenoids.</title>
        <authorList>
            <person name="Wang J."/>
        </authorList>
    </citation>
    <scope>NUCLEOTIDE SEQUENCE</scope>
    <source>
        <tissue evidence="10">Leaf</tissue>
    </source>
</reference>
<dbReference type="PROSITE" id="PS51503">
    <property type="entry name" value="HIG1"/>
    <property type="match status" value="1"/>
</dbReference>
<dbReference type="SMART" id="SM00225">
    <property type="entry name" value="BTB"/>
    <property type="match status" value="1"/>
</dbReference>
<sequence>MAAMPTPAAFDGPVVVVGPQFCAPHVVDFTVTRKAFSWTGNDFTVTDVNGNVVLKVKGVYFSLRGRRVLLDAAGKPLLTLQQKVEPLLFLPSNTGTRSQFFCGCSTSAIDRFEIWSAHQRWRVFRGESTDSKDLLFSVKKSRLLQFKTTLHVFMASNTNEDACDFKIKGSYSERSCTVYLGESDSILAQMRRKYTVKNVLLGKDTFCVTVYPNVDYAFVASLILILDEINTRSEKMNSLKSWVAEHKLTSIGAVWASALGSSLALALKRSPTTKTSLRLIHARMHAQALTLAVLSSAALLHYYDTDGKIAMDDGENGMSHAYEKMKEMEEREKDTKEKLSFLDGLTALRERIHTDILVKPGSGPPIPAHRALLAAKSEIFRTMLMSDECKAPAEDAISFPELSHDELKCLVEFLYSGGLPEWSTEKHSYSMLIAADKYDIPFLRKSCEHRILAALRPSNALEVLQVAEVCSDVELKEQAMRLITKHADDVVFSAGYDELARNNAHLCVEITRALLTEMKHNREATTSPDETST</sequence>
<dbReference type="InterPro" id="IPR000210">
    <property type="entry name" value="BTB/POZ_dom"/>
</dbReference>
<dbReference type="SUPFAM" id="SSF54695">
    <property type="entry name" value="POZ domain"/>
    <property type="match status" value="1"/>
</dbReference>
<comment type="function">
    <text evidence="1">May act as a substrate-specific adapter of an E3 ubiquitin-protein ligase complex (CUL3-RBX1-BTB) which mediates the ubiquitination and subsequent proteasomal degradation of target proteins.</text>
</comment>
<dbReference type="InterPro" id="IPR038595">
    <property type="entry name" value="LOR_sf"/>
</dbReference>
<dbReference type="Pfam" id="PF04588">
    <property type="entry name" value="HIG_1_N"/>
    <property type="match status" value="1"/>
</dbReference>
<comment type="pathway">
    <text evidence="3">Protein modification; protein ubiquitination.</text>
</comment>
<evidence type="ECO:0000256" key="6">
    <source>
        <dbReference type="ARBA" id="ARBA00022989"/>
    </source>
</evidence>
<dbReference type="PANTHER" id="PTHR47274">
    <property type="entry name" value="BTB/POZ DOMAIN CONTAINING PROTEIN, EXPRESSED-RELATED"/>
    <property type="match status" value="1"/>
</dbReference>
<dbReference type="OrthoDB" id="6359943at2759"/>
<dbReference type="InterPro" id="IPR007667">
    <property type="entry name" value="Hypoxia_induced_domain"/>
</dbReference>
<evidence type="ECO:0000313" key="10">
    <source>
        <dbReference type="EMBL" id="URE07586.1"/>
    </source>
</evidence>
<dbReference type="Proteomes" id="UP001055439">
    <property type="component" value="Chromosome 5"/>
</dbReference>
<proteinExistence type="inferred from homology"/>
<comment type="subcellular location">
    <subcellularLocation>
        <location evidence="2">Mitochondrion</location>
    </subcellularLocation>
</comment>
<dbReference type="PANTHER" id="PTHR47274:SF1">
    <property type="entry name" value="BTB_POZ DOMAIN CONTAINING PROTEIN, EXPRESSED"/>
    <property type="match status" value="1"/>
</dbReference>
<feature type="domain" description="HIG1" evidence="9">
    <location>
        <begin position="217"/>
        <end position="312"/>
    </location>
</feature>
<evidence type="ECO:0000256" key="2">
    <source>
        <dbReference type="ARBA" id="ARBA00004173"/>
    </source>
</evidence>
<keyword evidence="11" id="KW-1185">Reference proteome</keyword>
<evidence type="ECO:0000259" key="8">
    <source>
        <dbReference type="PROSITE" id="PS50097"/>
    </source>
</evidence>
<dbReference type="InterPro" id="IPR025659">
    <property type="entry name" value="Tubby-like_C"/>
</dbReference>
<keyword evidence="5" id="KW-0812">Transmembrane</keyword>
<dbReference type="SUPFAM" id="SSF54518">
    <property type="entry name" value="Tubby C-terminal domain-like"/>
    <property type="match status" value="1"/>
</dbReference>
<evidence type="ECO:0000256" key="5">
    <source>
        <dbReference type="ARBA" id="ARBA00022692"/>
    </source>
</evidence>
<name>A0A9E7G3N9_9LILI</name>
<keyword evidence="6" id="KW-1133">Transmembrane helix</keyword>
<dbReference type="Gene3D" id="2.40.160.200">
    <property type="entry name" value="LURP1-related"/>
    <property type="match status" value="1"/>
</dbReference>
<evidence type="ECO:0000313" key="11">
    <source>
        <dbReference type="Proteomes" id="UP001055439"/>
    </source>
</evidence>
<dbReference type="Gene3D" id="3.30.710.10">
    <property type="entry name" value="Potassium Channel Kv1.1, Chain A"/>
    <property type="match status" value="1"/>
</dbReference>
<dbReference type="Gene3D" id="1.25.40.420">
    <property type="match status" value="1"/>
</dbReference>
<evidence type="ECO:0000256" key="3">
    <source>
        <dbReference type="ARBA" id="ARBA00004906"/>
    </source>
</evidence>
<dbReference type="CDD" id="cd18186">
    <property type="entry name" value="BTB_POZ_ZBTB_KLHL-like"/>
    <property type="match status" value="1"/>
</dbReference>
<evidence type="ECO:0000256" key="7">
    <source>
        <dbReference type="ARBA" id="ARBA00023136"/>
    </source>
</evidence>
<dbReference type="Pfam" id="PF00651">
    <property type="entry name" value="BTB"/>
    <property type="match status" value="1"/>
</dbReference>
<comment type="similarity">
    <text evidence="4">Belongs to the LOR family.</text>
</comment>
<dbReference type="AlphaFoldDB" id="A0A9E7G3N9"/>
<dbReference type="Pfam" id="PF04525">
    <property type="entry name" value="LOR"/>
    <property type="match status" value="1"/>
</dbReference>
<protein>
    <submittedName>
        <fullName evidence="10">BTB POZ domain containing protein</fullName>
    </submittedName>
</protein>
<keyword evidence="7" id="KW-0472">Membrane</keyword>
<evidence type="ECO:0000259" key="9">
    <source>
        <dbReference type="PROSITE" id="PS51503"/>
    </source>
</evidence>
<gene>
    <name evidence="10" type="ORF">MUK42_33138</name>
</gene>
<dbReference type="PROSITE" id="PS50097">
    <property type="entry name" value="BTB"/>
    <property type="match status" value="1"/>
</dbReference>
<evidence type="ECO:0000256" key="4">
    <source>
        <dbReference type="ARBA" id="ARBA00005437"/>
    </source>
</evidence>
<feature type="domain" description="BTB" evidence="8">
    <location>
        <begin position="354"/>
        <end position="417"/>
    </location>
</feature>
<accession>A0A9E7G3N9</accession>
<evidence type="ECO:0000256" key="1">
    <source>
        <dbReference type="ARBA" id="ARBA00002668"/>
    </source>
</evidence>
<dbReference type="InterPro" id="IPR007612">
    <property type="entry name" value="LOR"/>
</dbReference>
<dbReference type="GO" id="GO:0005739">
    <property type="term" value="C:mitochondrion"/>
    <property type="evidence" value="ECO:0007669"/>
    <property type="project" value="UniProtKB-SubCell"/>
</dbReference>
<dbReference type="EMBL" id="CP097507">
    <property type="protein sequence ID" value="URE07586.1"/>
    <property type="molecule type" value="Genomic_DNA"/>
</dbReference>
<dbReference type="InterPro" id="IPR044784">
    <property type="entry name" value="At1g01640-like"/>
</dbReference>